<evidence type="ECO:0000313" key="2">
    <source>
        <dbReference type="EMBL" id="MPC26377.1"/>
    </source>
</evidence>
<sequence length="78" mass="8497">MSVSPLWQSPFPSSLWALIASKWSESCMPPKCGPPLSASLNSSSWRAAAKKGVQGHPRPCLHHLRPRPNHPESAQVVC</sequence>
<name>A0A5B7DZ70_PORTR</name>
<proteinExistence type="predicted"/>
<dbReference type="EMBL" id="VSRR010001592">
    <property type="protein sequence ID" value="MPC26377.1"/>
    <property type="molecule type" value="Genomic_DNA"/>
</dbReference>
<evidence type="ECO:0000256" key="1">
    <source>
        <dbReference type="SAM" id="MobiDB-lite"/>
    </source>
</evidence>
<keyword evidence="3" id="KW-1185">Reference proteome</keyword>
<dbReference type="Proteomes" id="UP000324222">
    <property type="component" value="Unassembled WGS sequence"/>
</dbReference>
<gene>
    <name evidence="2" type="ORF">E2C01_019512</name>
</gene>
<feature type="compositionally biased region" description="Basic residues" evidence="1">
    <location>
        <begin position="59"/>
        <end position="68"/>
    </location>
</feature>
<organism evidence="2 3">
    <name type="scientific">Portunus trituberculatus</name>
    <name type="common">Swimming crab</name>
    <name type="synonym">Neptunus trituberculatus</name>
    <dbReference type="NCBI Taxonomy" id="210409"/>
    <lineage>
        <taxon>Eukaryota</taxon>
        <taxon>Metazoa</taxon>
        <taxon>Ecdysozoa</taxon>
        <taxon>Arthropoda</taxon>
        <taxon>Crustacea</taxon>
        <taxon>Multicrustacea</taxon>
        <taxon>Malacostraca</taxon>
        <taxon>Eumalacostraca</taxon>
        <taxon>Eucarida</taxon>
        <taxon>Decapoda</taxon>
        <taxon>Pleocyemata</taxon>
        <taxon>Brachyura</taxon>
        <taxon>Eubrachyura</taxon>
        <taxon>Portunoidea</taxon>
        <taxon>Portunidae</taxon>
        <taxon>Portuninae</taxon>
        <taxon>Portunus</taxon>
    </lineage>
</organism>
<reference evidence="2 3" key="1">
    <citation type="submission" date="2019-05" db="EMBL/GenBank/DDBJ databases">
        <title>Another draft genome of Portunus trituberculatus and its Hox gene families provides insights of decapod evolution.</title>
        <authorList>
            <person name="Jeong J.-H."/>
            <person name="Song I."/>
            <person name="Kim S."/>
            <person name="Choi T."/>
            <person name="Kim D."/>
            <person name="Ryu S."/>
            <person name="Kim W."/>
        </authorList>
    </citation>
    <scope>NUCLEOTIDE SEQUENCE [LARGE SCALE GENOMIC DNA]</scope>
    <source>
        <tissue evidence="2">Muscle</tissue>
    </source>
</reference>
<dbReference type="AlphaFoldDB" id="A0A5B7DZ70"/>
<protein>
    <submittedName>
        <fullName evidence="2">Uncharacterized protein</fullName>
    </submittedName>
</protein>
<feature type="region of interest" description="Disordered" evidence="1">
    <location>
        <begin position="54"/>
        <end position="78"/>
    </location>
</feature>
<comment type="caution">
    <text evidence="2">The sequence shown here is derived from an EMBL/GenBank/DDBJ whole genome shotgun (WGS) entry which is preliminary data.</text>
</comment>
<evidence type="ECO:0000313" key="3">
    <source>
        <dbReference type="Proteomes" id="UP000324222"/>
    </source>
</evidence>
<accession>A0A5B7DZ70</accession>